<accession>A0ABR4B1D4</accession>
<name>A0ABR4B1D4_9LECA</name>
<keyword evidence="3" id="KW-1185">Reference proteome</keyword>
<proteinExistence type="predicted"/>
<evidence type="ECO:0000313" key="2">
    <source>
        <dbReference type="EMBL" id="KAL2049553.1"/>
    </source>
</evidence>
<dbReference type="EMBL" id="JBHFEH010000061">
    <property type="protein sequence ID" value="KAL2049553.1"/>
    <property type="molecule type" value="Genomic_DNA"/>
</dbReference>
<evidence type="ECO:0000313" key="3">
    <source>
        <dbReference type="Proteomes" id="UP001590951"/>
    </source>
</evidence>
<sequence length="201" mass="23093">MIEKGRKRHFRKADTVAFDSQFSAAGAAQTSSRDAPRAKPIEYHLPERAAVVRLTCTPADGLTEQGKLSRRIKAIEARAALCHRQESRRRRRRPQDHVKQEEPDAFLGDSTEERRDRFPLVCKPTQCIFCLGNESKPYQERLYEYAKPNKMMNEVEKHLKKYAPENQVLCPHPRCDAAGLVLRSVMAFKNHTATVHQISLR</sequence>
<protein>
    <recommendedName>
        <fullName evidence="4">C2H2-type domain-containing protein</fullName>
    </recommendedName>
</protein>
<organism evidence="2 3">
    <name type="scientific">Lepraria finkii</name>
    <dbReference type="NCBI Taxonomy" id="1340010"/>
    <lineage>
        <taxon>Eukaryota</taxon>
        <taxon>Fungi</taxon>
        <taxon>Dikarya</taxon>
        <taxon>Ascomycota</taxon>
        <taxon>Pezizomycotina</taxon>
        <taxon>Lecanoromycetes</taxon>
        <taxon>OSLEUM clade</taxon>
        <taxon>Lecanoromycetidae</taxon>
        <taxon>Lecanorales</taxon>
        <taxon>Lecanorineae</taxon>
        <taxon>Stereocaulaceae</taxon>
        <taxon>Lepraria</taxon>
    </lineage>
</organism>
<reference evidence="2 3" key="1">
    <citation type="submission" date="2024-09" db="EMBL/GenBank/DDBJ databases">
        <title>Rethinking Asexuality: The Enigmatic Case of Functional Sexual Genes in Lepraria (Stereocaulaceae).</title>
        <authorList>
            <person name="Doellman M."/>
            <person name="Sun Y."/>
            <person name="Barcenas-Pena A."/>
            <person name="Lumbsch H.T."/>
            <person name="Grewe F."/>
        </authorList>
    </citation>
    <scope>NUCLEOTIDE SEQUENCE [LARGE SCALE GENOMIC DNA]</scope>
    <source>
        <strain evidence="2 3">Grewe 0041</strain>
    </source>
</reference>
<evidence type="ECO:0000256" key="1">
    <source>
        <dbReference type="SAM" id="MobiDB-lite"/>
    </source>
</evidence>
<gene>
    <name evidence="2" type="ORF">ABVK25_010132</name>
</gene>
<evidence type="ECO:0008006" key="4">
    <source>
        <dbReference type="Google" id="ProtNLM"/>
    </source>
</evidence>
<dbReference type="Proteomes" id="UP001590951">
    <property type="component" value="Unassembled WGS sequence"/>
</dbReference>
<feature type="region of interest" description="Disordered" evidence="1">
    <location>
        <begin position="83"/>
        <end position="110"/>
    </location>
</feature>
<comment type="caution">
    <text evidence="2">The sequence shown here is derived from an EMBL/GenBank/DDBJ whole genome shotgun (WGS) entry which is preliminary data.</text>
</comment>